<name>A0A0F9LN29_9ZZZZ</name>
<comment type="caution">
    <text evidence="1">The sequence shown here is derived from an EMBL/GenBank/DDBJ whole genome shotgun (WGS) entry which is preliminary data.</text>
</comment>
<evidence type="ECO:0000313" key="1">
    <source>
        <dbReference type="EMBL" id="KKM65750.1"/>
    </source>
</evidence>
<accession>A0A0F9LN29</accession>
<gene>
    <name evidence="1" type="ORF">LCGC14_1488100</name>
</gene>
<reference evidence="1" key="1">
    <citation type="journal article" date="2015" name="Nature">
        <title>Complex archaea that bridge the gap between prokaryotes and eukaryotes.</title>
        <authorList>
            <person name="Spang A."/>
            <person name="Saw J.H."/>
            <person name="Jorgensen S.L."/>
            <person name="Zaremba-Niedzwiedzka K."/>
            <person name="Martijn J."/>
            <person name="Lind A.E."/>
            <person name="van Eijk R."/>
            <person name="Schleper C."/>
            <person name="Guy L."/>
            <person name="Ettema T.J."/>
        </authorList>
    </citation>
    <scope>NUCLEOTIDE SEQUENCE</scope>
</reference>
<dbReference type="EMBL" id="LAZR01010668">
    <property type="protein sequence ID" value="KKM65750.1"/>
    <property type="molecule type" value="Genomic_DNA"/>
</dbReference>
<sequence>MNPFIIFDEVEQNNGAKVIEIADSDQAKVERLWIKPDTDTTVHGI</sequence>
<dbReference type="AlphaFoldDB" id="A0A0F9LN29"/>
<protein>
    <submittedName>
        <fullName evidence="1">Uncharacterized protein</fullName>
    </submittedName>
</protein>
<feature type="non-terminal residue" evidence="1">
    <location>
        <position position="45"/>
    </location>
</feature>
<organism evidence="1">
    <name type="scientific">marine sediment metagenome</name>
    <dbReference type="NCBI Taxonomy" id="412755"/>
    <lineage>
        <taxon>unclassified sequences</taxon>
        <taxon>metagenomes</taxon>
        <taxon>ecological metagenomes</taxon>
    </lineage>
</organism>
<proteinExistence type="predicted"/>